<evidence type="ECO:0000313" key="2">
    <source>
        <dbReference type="EMBL" id="KAJ9608067.1"/>
    </source>
</evidence>
<feature type="region of interest" description="Disordered" evidence="1">
    <location>
        <begin position="337"/>
        <end position="433"/>
    </location>
</feature>
<sequence>MPDYHCIPLDFRRARPGLDVDPHLAYKKAAAEEEHPADLHNARDALLLHRVPSASLYLEEMMAQWPISTSPQSDYLVSFPRAGDERSSVATFIDFGEWISEQRPQSLLPPAPRFVRLPASETPKVECRLSSSPATPPKECTSTDRGLKPEVLRNLSSQFRQVSFSDDCTSSPSTRSVTPVPSLTRSNYSRSSLRDTSPCAIRRSPTELPLSSPPSKTPTSKKPTEVATNCPCILQVGSPFPSPTLPQDDYLGWSSLPADPSRDSSYLPFRPVPDVHATSIHLPQPSPDAQEVSYIDWDDDQFGDSALDRIKKSFADLRAAERYITEANYRNRVEAARAVKETSEPTTKYGSSETGDISSEQEPASSAQKDKHKKPTKLRKKASIKKVSGPARSLSADPTMPRSTGRKGSTNTTSSQPSSDIDEDKTKNGPVTKLVQRFLRVRKEQ</sequence>
<comment type="caution">
    <text evidence="2">The sequence shown here is derived from an EMBL/GenBank/DDBJ whole genome shotgun (WGS) entry which is preliminary data.</text>
</comment>
<feature type="region of interest" description="Disordered" evidence="1">
    <location>
        <begin position="163"/>
        <end position="225"/>
    </location>
</feature>
<evidence type="ECO:0000256" key="1">
    <source>
        <dbReference type="SAM" id="MobiDB-lite"/>
    </source>
</evidence>
<feature type="compositionally biased region" description="Polar residues" evidence="1">
    <location>
        <begin position="344"/>
        <end position="367"/>
    </location>
</feature>
<evidence type="ECO:0000313" key="3">
    <source>
        <dbReference type="Proteomes" id="UP001172673"/>
    </source>
</evidence>
<feature type="compositionally biased region" description="Polar residues" evidence="1">
    <location>
        <begin position="183"/>
        <end position="195"/>
    </location>
</feature>
<feature type="compositionally biased region" description="Polar residues" evidence="1">
    <location>
        <begin position="406"/>
        <end position="419"/>
    </location>
</feature>
<protein>
    <submittedName>
        <fullName evidence="2">Uncharacterized protein</fullName>
    </submittedName>
</protein>
<dbReference type="Proteomes" id="UP001172673">
    <property type="component" value="Unassembled WGS sequence"/>
</dbReference>
<keyword evidence="3" id="KW-1185">Reference proteome</keyword>
<name>A0AA39CH57_9EURO</name>
<feature type="compositionally biased region" description="Basic residues" evidence="1">
    <location>
        <begin position="370"/>
        <end position="384"/>
    </location>
</feature>
<feature type="region of interest" description="Disordered" evidence="1">
    <location>
        <begin position="125"/>
        <end position="147"/>
    </location>
</feature>
<feature type="compositionally biased region" description="Low complexity" evidence="1">
    <location>
        <begin position="169"/>
        <end position="182"/>
    </location>
</feature>
<organism evidence="2 3">
    <name type="scientific">Cladophialophora chaetospira</name>
    <dbReference type="NCBI Taxonomy" id="386627"/>
    <lineage>
        <taxon>Eukaryota</taxon>
        <taxon>Fungi</taxon>
        <taxon>Dikarya</taxon>
        <taxon>Ascomycota</taxon>
        <taxon>Pezizomycotina</taxon>
        <taxon>Eurotiomycetes</taxon>
        <taxon>Chaetothyriomycetidae</taxon>
        <taxon>Chaetothyriales</taxon>
        <taxon>Herpotrichiellaceae</taxon>
        <taxon>Cladophialophora</taxon>
    </lineage>
</organism>
<accession>A0AA39CH57</accession>
<gene>
    <name evidence="2" type="ORF">H2200_007055</name>
</gene>
<reference evidence="2" key="1">
    <citation type="submission" date="2022-10" db="EMBL/GenBank/DDBJ databases">
        <title>Culturing micro-colonial fungi from biological soil crusts in the Mojave desert and describing Neophaeococcomyces mojavensis, and introducing the new genera and species Taxawa tesnikishii.</title>
        <authorList>
            <person name="Kurbessoian T."/>
            <person name="Stajich J.E."/>
        </authorList>
    </citation>
    <scope>NUCLEOTIDE SEQUENCE</scope>
    <source>
        <strain evidence="2">TK_41</strain>
    </source>
</reference>
<dbReference type="EMBL" id="JAPDRK010000010">
    <property type="protein sequence ID" value="KAJ9608067.1"/>
    <property type="molecule type" value="Genomic_DNA"/>
</dbReference>
<dbReference type="AlphaFoldDB" id="A0AA39CH57"/>
<proteinExistence type="predicted"/>